<evidence type="ECO:0000259" key="5">
    <source>
        <dbReference type="PROSITE" id="PS01124"/>
    </source>
</evidence>
<keyword evidence="4" id="KW-0812">Transmembrane</keyword>
<evidence type="ECO:0000313" key="7">
    <source>
        <dbReference type="Proteomes" id="UP001203607"/>
    </source>
</evidence>
<dbReference type="InterPro" id="IPR018062">
    <property type="entry name" value="HTH_AraC-typ_CS"/>
</dbReference>
<dbReference type="SUPFAM" id="SSF46689">
    <property type="entry name" value="Homeodomain-like"/>
    <property type="match status" value="1"/>
</dbReference>
<dbReference type="PROSITE" id="PS00041">
    <property type="entry name" value="HTH_ARAC_FAMILY_1"/>
    <property type="match status" value="1"/>
</dbReference>
<feature type="transmembrane region" description="Helical" evidence="4">
    <location>
        <begin position="122"/>
        <end position="141"/>
    </location>
</feature>
<evidence type="ECO:0000256" key="3">
    <source>
        <dbReference type="ARBA" id="ARBA00023163"/>
    </source>
</evidence>
<dbReference type="PANTHER" id="PTHR43280:SF29">
    <property type="entry name" value="ARAC-FAMILY TRANSCRIPTIONAL REGULATOR"/>
    <property type="match status" value="1"/>
</dbReference>
<protein>
    <submittedName>
        <fullName evidence="6">Helix-turn-helix transcriptional regulator</fullName>
    </submittedName>
</protein>
<sequence>MEEYVIVLIATFCFMAIINCIFLIRVIILKQPLSRLGNLFLILIVSVLTLKVSNTVPYYFSDQIAPLAFTFGIVGKLVLGPLLFFLIQSSQTSKFPWFNSLHFLPALIVLSIGWNFEFIPLLLVSNVSTLVVGVYIVLSWYTYYANSSSTAPDKLQIEKPVLIGTSIIWISFVIHFLYYDLTNYIIGTFVSVLVLYWINYCMIIITLKKNNTKKTKTVSPKKTKLILSLIDQSFVEEKIYRDPKLTLNKLAEHINQPVYVISMVINKSYNKTFPEFVNHYRVEALKKELMKFSTTGYTIEGMAYSVGFNTPSAFYAAFKKEIGVTPQQYISQHLNKIENCN</sequence>
<dbReference type="PROSITE" id="PS01124">
    <property type="entry name" value="HTH_ARAC_FAMILY_2"/>
    <property type="match status" value="1"/>
</dbReference>
<feature type="transmembrane region" description="Helical" evidence="4">
    <location>
        <begin position="66"/>
        <end position="86"/>
    </location>
</feature>
<organism evidence="6 7">
    <name type="scientific">Flagellimonas spongiicola</name>
    <dbReference type="NCBI Taxonomy" id="2942208"/>
    <lineage>
        <taxon>Bacteria</taxon>
        <taxon>Pseudomonadati</taxon>
        <taxon>Bacteroidota</taxon>
        <taxon>Flavobacteriia</taxon>
        <taxon>Flavobacteriales</taxon>
        <taxon>Flavobacteriaceae</taxon>
        <taxon>Flagellimonas</taxon>
    </lineage>
</organism>
<gene>
    <name evidence="6" type="ORF">M3P19_15680</name>
</gene>
<dbReference type="RefSeq" id="WP_249658638.1">
    <property type="nucleotide sequence ID" value="NZ_JAMFMA010000004.1"/>
</dbReference>
<dbReference type="InterPro" id="IPR018060">
    <property type="entry name" value="HTH_AraC"/>
</dbReference>
<feature type="transmembrane region" description="Helical" evidence="4">
    <location>
        <begin position="184"/>
        <end position="207"/>
    </location>
</feature>
<reference evidence="6 7" key="1">
    <citation type="submission" date="2022-05" db="EMBL/GenBank/DDBJ databases">
        <authorList>
            <person name="Park J.-S."/>
        </authorList>
    </citation>
    <scope>NUCLEOTIDE SEQUENCE [LARGE SCALE GENOMIC DNA]</scope>
    <source>
        <strain evidence="6 7">2012CJ35-5</strain>
    </source>
</reference>
<dbReference type="InterPro" id="IPR009057">
    <property type="entry name" value="Homeodomain-like_sf"/>
</dbReference>
<feature type="transmembrane region" description="Helical" evidence="4">
    <location>
        <begin position="98"/>
        <end position="116"/>
    </location>
</feature>
<keyword evidence="4" id="KW-0472">Membrane</keyword>
<feature type="transmembrane region" description="Helical" evidence="4">
    <location>
        <begin position="6"/>
        <end position="28"/>
    </location>
</feature>
<evidence type="ECO:0000256" key="1">
    <source>
        <dbReference type="ARBA" id="ARBA00023015"/>
    </source>
</evidence>
<keyword evidence="7" id="KW-1185">Reference proteome</keyword>
<evidence type="ECO:0000256" key="4">
    <source>
        <dbReference type="SAM" id="Phobius"/>
    </source>
</evidence>
<keyword evidence="1" id="KW-0805">Transcription regulation</keyword>
<comment type="caution">
    <text evidence="6">The sequence shown here is derived from an EMBL/GenBank/DDBJ whole genome shotgun (WGS) entry which is preliminary data.</text>
</comment>
<evidence type="ECO:0000313" key="6">
    <source>
        <dbReference type="EMBL" id="MCL6275454.1"/>
    </source>
</evidence>
<dbReference type="SMART" id="SM00342">
    <property type="entry name" value="HTH_ARAC"/>
    <property type="match status" value="1"/>
</dbReference>
<name>A0ABT0PVQ0_9FLAO</name>
<dbReference type="Pfam" id="PF12833">
    <property type="entry name" value="HTH_18"/>
    <property type="match status" value="1"/>
</dbReference>
<keyword evidence="2" id="KW-0238">DNA-binding</keyword>
<evidence type="ECO:0000256" key="2">
    <source>
        <dbReference type="ARBA" id="ARBA00023125"/>
    </source>
</evidence>
<keyword evidence="3" id="KW-0804">Transcription</keyword>
<dbReference type="EMBL" id="JAMFMA010000004">
    <property type="protein sequence ID" value="MCL6275454.1"/>
    <property type="molecule type" value="Genomic_DNA"/>
</dbReference>
<proteinExistence type="predicted"/>
<feature type="domain" description="HTH araC/xylS-type" evidence="5">
    <location>
        <begin position="224"/>
        <end position="332"/>
    </location>
</feature>
<accession>A0ABT0PVQ0</accession>
<dbReference type="PANTHER" id="PTHR43280">
    <property type="entry name" value="ARAC-FAMILY TRANSCRIPTIONAL REGULATOR"/>
    <property type="match status" value="1"/>
</dbReference>
<keyword evidence="4" id="KW-1133">Transmembrane helix</keyword>
<dbReference type="Gene3D" id="1.10.10.60">
    <property type="entry name" value="Homeodomain-like"/>
    <property type="match status" value="2"/>
</dbReference>
<dbReference type="Proteomes" id="UP001203607">
    <property type="component" value="Unassembled WGS sequence"/>
</dbReference>
<feature type="transmembrane region" description="Helical" evidence="4">
    <location>
        <begin position="161"/>
        <end position="178"/>
    </location>
</feature>
<feature type="transmembrane region" description="Helical" evidence="4">
    <location>
        <begin position="40"/>
        <end position="60"/>
    </location>
</feature>